<keyword evidence="2" id="KW-0732">Signal</keyword>
<accession>A0ABT1ZJ41</accession>
<evidence type="ECO:0000256" key="1">
    <source>
        <dbReference type="SAM" id="Phobius"/>
    </source>
</evidence>
<evidence type="ECO:0000313" key="3">
    <source>
        <dbReference type="EMBL" id="MCS0500741.1"/>
    </source>
</evidence>
<evidence type="ECO:0000256" key="2">
    <source>
        <dbReference type="SAM" id="SignalP"/>
    </source>
</evidence>
<organism evidence="3 4">
    <name type="scientific">Protaetiibacter mangrovi</name>
    <dbReference type="NCBI Taxonomy" id="2970926"/>
    <lineage>
        <taxon>Bacteria</taxon>
        <taxon>Bacillati</taxon>
        <taxon>Actinomycetota</taxon>
        <taxon>Actinomycetes</taxon>
        <taxon>Micrococcales</taxon>
        <taxon>Microbacteriaceae</taxon>
        <taxon>Protaetiibacter</taxon>
    </lineage>
</organism>
<dbReference type="EMBL" id="JANTHX010000009">
    <property type="protein sequence ID" value="MCS0500741.1"/>
    <property type="molecule type" value="Genomic_DNA"/>
</dbReference>
<keyword evidence="1" id="KW-0472">Membrane</keyword>
<feature type="signal peptide" evidence="2">
    <location>
        <begin position="1"/>
        <end position="26"/>
    </location>
</feature>
<keyword evidence="4" id="KW-1185">Reference proteome</keyword>
<protein>
    <recommendedName>
        <fullName evidence="5">Gram-positive cocci surface proteins LPxTG domain-containing protein</fullName>
    </recommendedName>
</protein>
<keyword evidence="1" id="KW-1133">Transmembrane helix</keyword>
<keyword evidence="1" id="KW-0812">Transmembrane</keyword>
<name>A0ABT1ZJ41_9MICO</name>
<sequence>MRKRHALGVGLVAAAVLGGAAGPAAALGADTVDDGSPGLLTVHADELPLELTLDPGEDGRWLLSPHLEAPTDSLLSVDIESSGALAETPGGLTVAIDECDVPWDPDASCPGTETARVAARGFAGIPSGSWMPFGDLPAGESRYFRVTVALPDPAPAELQGASAEFSVGFAAAGDREIVQSPPDPQLGETGAAVALPLGVAIALAAIGAGLRLAGGRRAS</sequence>
<evidence type="ECO:0000313" key="4">
    <source>
        <dbReference type="Proteomes" id="UP001205337"/>
    </source>
</evidence>
<reference evidence="3 4" key="1">
    <citation type="submission" date="2022-08" db="EMBL/GenBank/DDBJ databases">
        <authorList>
            <person name="Li F."/>
        </authorList>
    </citation>
    <scope>NUCLEOTIDE SEQUENCE [LARGE SCALE GENOMIC DNA]</scope>
    <source>
        <strain evidence="3 4">10F1B-8-1</strain>
    </source>
</reference>
<comment type="caution">
    <text evidence="3">The sequence shown here is derived from an EMBL/GenBank/DDBJ whole genome shotgun (WGS) entry which is preliminary data.</text>
</comment>
<dbReference type="RefSeq" id="WP_258799959.1">
    <property type="nucleotide sequence ID" value="NZ_JANTHX010000009.1"/>
</dbReference>
<dbReference type="Proteomes" id="UP001205337">
    <property type="component" value="Unassembled WGS sequence"/>
</dbReference>
<gene>
    <name evidence="3" type="ORF">NUH29_14410</name>
</gene>
<feature type="chain" id="PRO_5047529583" description="Gram-positive cocci surface proteins LPxTG domain-containing protein" evidence="2">
    <location>
        <begin position="27"/>
        <end position="219"/>
    </location>
</feature>
<evidence type="ECO:0008006" key="5">
    <source>
        <dbReference type="Google" id="ProtNLM"/>
    </source>
</evidence>
<proteinExistence type="predicted"/>
<feature type="transmembrane region" description="Helical" evidence="1">
    <location>
        <begin position="191"/>
        <end position="213"/>
    </location>
</feature>